<accession>A0ABN2AG87</accession>
<dbReference type="InterPro" id="IPR036291">
    <property type="entry name" value="NAD(P)-bd_dom_sf"/>
</dbReference>
<evidence type="ECO:0000313" key="2">
    <source>
        <dbReference type="EMBL" id="GAA1518696.1"/>
    </source>
</evidence>
<dbReference type="Proteomes" id="UP001501470">
    <property type="component" value="Unassembled WGS sequence"/>
</dbReference>
<name>A0ABN2AG87_9ACTN</name>
<dbReference type="InterPro" id="IPR008030">
    <property type="entry name" value="NmrA-like"/>
</dbReference>
<dbReference type="SUPFAM" id="SSF51735">
    <property type="entry name" value="NAD(P)-binding Rossmann-fold domains"/>
    <property type="match status" value="1"/>
</dbReference>
<evidence type="ECO:0000259" key="1">
    <source>
        <dbReference type="Pfam" id="PF05368"/>
    </source>
</evidence>
<dbReference type="RefSeq" id="WP_344503219.1">
    <property type="nucleotide sequence ID" value="NZ_BAAAQD010000006.1"/>
</dbReference>
<proteinExistence type="predicted"/>
<dbReference type="EMBL" id="BAAAQD010000006">
    <property type="protein sequence ID" value="GAA1518696.1"/>
    <property type="molecule type" value="Genomic_DNA"/>
</dbReference>
<reference evidence="2 3" key="1">
    <citation type="journal article" date="2019" name="Int. J. Syst. Evol. Microbiol.">
        <title>The Global Catalogue of Microorganisms (GCM) 10K type strain sequencing project: providing services to taxonomists for standard genome sequencing and annotation.</title>
        <authorList>
            <consortium name="The Broad Institute Genomics Platform"/>
            <consortium name="The Broad Institute Genome Sequencing Center for Infectious Disease"/>
            <person name="Wu L."/>
            <person name="Ma J."/>
        </authorList>
    </citation>
    <scope>NUCLEOTIDE SEQUENCE [LARGE SCALE GENOMIC DNA]</scope>
    <source>
        <strain evidence="2 3">JCM 15933</strain>
    </source>
</reference>
<feature type="domain" description="NmrA-like" evidence="1">
    <location>
        <begin position="1"/>
        <end position="128"/>
    </location>
</feature>
<organism evidence="2 3">
    <name type="scientific">Dactylosporangium maewongense</name>
    <dbReference type="NCBI Taxonomy" id="634393"/>
    <lineage>
        <taxon>Bacteria</taxon>
        <taxon>Bacillati</taxon>
        <taxon>Actinomycetota</taxon>
        <taxon>Actinomycetes</taxon>
        <taxon>Micromonosporales</taxon>
        <taxon>Micromonosporaceae</taxon>
        <taxon>Dactylosporangium</taxon>
    </lineage>
</organism>
<dbReference type="Gene3D" id="3.40.50.720">
    <property type="entry name" value="NAD(P)-binding Rossmann-like Domain"/>
    <property type="match status" value="1"/>
</dbReference>
<protein>
    <submittedName>
        <fullName evidence="2">NAD(P)H-binding protein</fullName>
    </submittedName>
</protein>
<dbReference type="Pfam" id="PF05368">
    <property type="entry name" value="NmrA"/>
    <property type="match status" value="1"/>
</dbReference>
<comment type="caution">
    <text evidence="2">The sequence shown here is derived from an EMBL/GenBank/DDBJ whole genome shotgun (WGS) entry which is preliminary data.</text>
</comment>
<dbReference type="InterPro" id="IPR051783">
    <property type="entry name" value="NAD(P)-dependent_oxidoreduct"/>
</dbReference>
<dbReference type="PANTHER" id="PTHR48079:SF6">
    <property type="entry name" value="NAD(P)-BINDING DOMAIN-CONTAINING PROTEIN-RELATED"/>
    <property type="match status" value="1"/>
</dbReference>
<gene>
    <name evidence="2" type="ORF">GCM10009827_037380</name>
</gene>
<evidence type="ECO:0000313" key="3">
    <source>
        <dbReference type="Proteomes" id="UP001501470"/>
    </source>
</evidence>
<sequence length="242" mass="26016">MKRTVLVTGATGTLGRDVVAVLRERGHDVRGLSRSKPGYVHGDLLTGAGIDEALRGVDVVVHAATDGRRDVAAAGKLIEAMRRAPGKPELVFVSIVGVDRIPFGYYNAKVAIEKMVAEYGGTSFRASQFHDLVLTVAKGMTRLPLVGFYPAFDLRPVEVHDVAVRLAEIVEGELPATPADLSGPQRRSARDLWRVYLGRAGKRRLLIPVRLPGKAFRALRGGAGTGPGGGTGTWEEYLARKL</sequence>
<keyword evidence="3" id="KW-1185">Reference proteome</keyword>
<dbReference type="PANTHER" id="PTHR48079">
    <property type="entry name" value="PROTEIN YEEZ"/>
    <property type="match status" value="1"/>
</dbReference>